<proteinExistence type="predicted"/>
<comment type="caution">
    <text evidence="1">The sequence shown here is derived from an EMBL/GenBank/DDBJ whole genome shotgun (WGS) entry which is preliminary data.</text>
</comment>
<organism evidence="1 2">
    <name type="scientific">Nonomuraea roseola</name>
    <dbReference type="NCBI Taxonomy" id="46179"/>
    <lineage>
        <taxon>Bacteria</taxon>
        <taxon>Bacillati</taxon>
        <taxon>Actinomycetota</taxon>
        <taxon>Actinomycetes</taxon>
        <taxon>Streptosporangiales</taxon>
        <taxon>Streptosporangiaceae</taxon>
        <taxon>Nonomuraea</taxon>
    </lineage>
</organism>
<sequence>MARAPTEIACDESGSEGEKLIGGNTTVFAHASLRLTEESAAECIQEIRNRAPSPTLEYKSSIIRRSKHRHALKWLLGSSSPLHGEAHVFLIDKTFHVVGRIVDLLTGDGTSMAVALYRDGEQAFGPERWTAFLEAFNELLRARNGRGSSVSVDTAFGLVDALRLPGAGGRAGQIMELLSQARPRMESYRTRLVDDPAMVPALDLLVPAIVQAVVHWGEGVRPVSVVHDRQTLLTDTRIAQLKEILSATPAARLSGIRLVDSRLDARVQVADLLAGAARQIAEDELNGRGDEELIALLRPYVDASSIWGDERSWASLGPVPSARP</sequence>
<dbReference type="RefSeq" id="WP_346127383.1">
    <property type="nucleotide sequence ID" value="NZ_BAAAXC010000015.1"/>
</dbReference>
<evidence type="ECO:0000313" key="1">
    <source>
        <dbReference type="EMBL" id="MFB9527449.1"/>
    </source>
</evidence>
<dbReference type="InterPro" id="IPR024524">
    <property type="entry name" value="DUF3800"/>
</dbReference>
<dbReference type="Proteomes" id="UP001589646">
    <property type="component" value="Unassembled WGS sequence"/>
</dbReference>
<name>A0ABV5PW51_9ACTN</name>
<dbReference type="EMBL" id="JBHMCE010000004">
    <property type="protein sequence ID" value="MFB9527449.1"/>
    <property type="molecule type" value="Genomic_DNA"/>
</dbReference>
<reference evidence="1 2" key="1">
    <citation type="submission" date="2024-09" db="EMBL/GenBank/DDBJ databases">
        <authorList>
            <person name="Sun Q."/>
            <person name="Mori K."/>
        </authorList>
    </citation>
    <scope>NUCLEOTIDE SEQUENCE [LARGE SCALE GENOMIC DNA]</scope>
    <source>
        <strain evidence="1 2">JCM 3323</strain>
    </source>
</reference>
<gene>
    <name evidence="1" type="ORF">ACFFRN_12575</name>
</gene>
<keyword evidence="2" id="KW-1185">Reference proteome</keyword>
<dbReference type="Pfam" id="PF12686">
    <property type="entry name" value="DUF3800"/>
    <property type="match status" value="1"/>
</dbReference>
<accession>A0ABV5PW51</accession>
<evidence type="ECO:0000313" key="2">
    <source>
        <dbReference type="Proteomes" id="UP001589646"/>
    </source>
</evidence>
<protein>
    <submittedName>
        <fullName evidence="1">DUF3800 domain-containing protein</fullName>
    </submittedName>
</protein>